<dbReference type="Pfam" id="PF12796">
    <property type="entry name" value="Ank_2"/>
    <property type="match status" value="1"/>
</dbReference>
<dbReference type="PROSITE" id="PS50837">
    <property type="entry name" value="NACHT"/>
    <property type="match status" value="1"/>
</dbReference>
<dbReference type="InterPro" id="IPR007111">
    <property type="entry name" value="NACHT_NTPase"/>
</dbReference>
<evidence type="ECO:0000313" key="5">
    <source>
        <dbReference type="Proteomes" id="UP000777438"/>
    </source>
</evidence>
<sequence length="812" mass="90843">MEPVGLAIGIAGLAGLFSSCLEAVERVQSYKDFKDDSEALDAQFNAEKLRFEKWGLAVGLQQDKSPADHHHALDDPDTFSAVQDHLGILQKIYDANGISPRRPFLAGTGLAKDGWLPASNARPSHDASSKSKRRKFAWALRGKAERSDQVRLFRGLVQQLHDLVPPDRAKAETRRELHAWLLGRSSPNELYDDAVHKRVDGTCEWILRLPTFRHWLSPSFPAKTARLLWINGPPGFGKTILCARVIEHLPSTLSKPVAYFFFSSDFESREDPYVAIRSWISQVVSRDPGAFDLVRERWEAEQEQVATRASAVKLFRELLMAVPGCTLVVDGLDECTSVGGESVARFLETVQQAVADTATRVMVVSRDVAEIRNALTDTTRVEFVEYKISPEDVRADTKSYARSIVDRKLSNKDEATRRDISRRMADRCEGQFLWLKMQEECLRKGKNKKQLENAIARTPAGLERLYDRNWERITGLQENDRARAVSLLRWAASVLRPLTVCEITEAVLIDEDCDDLPIDELPDSVDQAYIDSEVLGLCGPLLEVRRNPTEPCPELWTVHLAHFSVKQYLLCNITARGGLLANESLRASNEAIESTVLAKSCLRYINFRRVWQGTPQEKGGPLGMWFRDYAARSWYHHAIAGVADDAAMNNLGNALFDISNSNWDFWRRHFDANDEALEKDKAADEDSPPSPLYYASRLGLTVTTKYLITERKYDANERSTGGRTALGISCAKGHLGTVRALLEARVDIEVADNDGRTPLYAASLNGHADVVKLLLERGADMAIADNIGGTPLNSASNNGHVEVEGRRLLYHH</sequence>
<dbReference type="OrthoDB" id="539213at2759"/>
<dbReference type="SMART" id="SM00248">
    <property type="entry name" value="ANK"/>
    <property type="match status" value="2"/>
</dbReference>
<dbReference type="Gene3D" id="1.25.40.20">
    <property type="entry name" value="Ankyrin repeat-containing domain"/>
    <property type="match status" value="2"/>
</dbReference>
<dbReference type="InterPro" id="IPR036770">
    <property type="entry name" value="Ankyrin_rpt-contain_sf"/>
</dbReference>
<dbReference type="InterPro" id="IPR038305">
    <property type="entry name" value="HeLo_sf"/>
</dbReference>
<accession>A0A9P9ANL6</accession>
<evidence type="ECO:0000256" key="2">
    <source>
        <dbReference type="PROSITE-ProRule" id="PRU00023"/>
    </source>
</evidence>
<reference evidence="4 5" key="1">
    <citation type="journal article" date="2021" name="Nat. Commun.">
        <title>Genetic determinants of endophytism in the Arabidopsis root mycobiome.</title>
        <authorList>
            <person name="Mesny F."/>
            <person name="Miyauchi S."/>
            <person name="Thiergart T."/>
            <person name="Pickel B."/>
            <person name="Atanasova L."/>
            <person name="Karlsson M."/>
            <person name="Huettel B."/>
            <person name="Barry K.W."/>
            <person name="Haridas S."/>
            <person name="Chen C."/>
            <person name="Bauer D."/>
            <person name="Andreopoulos W."/>
            <person name="Pangilinan J."/>
            <person name="LaButti K."/>
            <person name="Riley R."/>
            <person name="Lipzen A."/>
            <person name="Clum A."/>
            <person name="Drula E."/>
            <person name="Henrissat B."/>
            <person name="Kohler A."/>
            <person name="Grigoriev I.V."/>
            <person name="Martin F.M."/>
            <person name="Hacquard S."/>
        </authorList>
    </citation>
    <scope>NUCLEOTIDE SEQUENCE [LARGE SCALE GENOMIC DNA]</scope>
    <source>
        <strain evidence="4 5">MPI-CAGE-CH-0241</strain>
    </source>
</reference>
<dbReference type="InterPro" id="IPR029498">
    <property type="entry name" value="HeLo_dom"/>
</dbReference>
<dbReference type="Pfam" id="PF24883">
    <property type="entry name" value="NPHP3_N"/>
    <property type="match status" value="1"/>
</dbReference>
<dbReference type="InterPro" id="IPR056884">
    <property type="entry name" value="NPHP3-like_N"/>
</dbReference>
<gene>
    <name evidence="4" type="ORF">B0T10DRAFT_531639</name>
</gene>
<proteinExistence type="predicted"/>
<dbReference type="InterPro" id="IPR002110">
    <property type="entry name" value="Ankyrin_rpt"/>
</dbReference>
<organism evidence="4 5">
    <name type="scientific">Thelonectria olida</name>
    <dbReference type="NCBI Taxonomy" id="1576542"/>
    <lineage>
        <taxon>Eukaryota</taxon>
        <taxon>Fungi</taxon>
        <taxon>Dikarya</taxon>
        <taxon>Ascomycota</taxon>
        <taxon>Pezizomycotina</taxon>
        <taxon>Sordariomycetes</taxon>
        <taxon>Hypocreomycetidae</taxon>
        <taxon>Hypocreales</taxon>
        <taxon>Nectriaceae</taxon>
        <taxon>Thelonectria</taxon>
    </lineage>
</organism>
<dbReference type="Gene3D" id="3.40.50.300">
    <property type="entry name" value="P-loop containing nucleotide triphosphate hydrolases"/>
    <property type="match status" value="1"/>
</dbReference>
<dbReference type="Pfam" id="PF14479">
    <property type="entry name" value="HeLo"/>
    <property type="match status" value="1"/>
</dbReference>
<keyword evidence="2" id="KW-0040">ANK repeat</keyword>
<dbReference type="EMBL" id="JAGPYM010000024">
    <property type="protein sequence ID" value="KAH6881083.1"/>
    <property type="molecule type" value="Genomic_DNA"/>
</dbReference>
<keyword evidence="5" id="KW-1185">Reference proteome</keyword>
<comment type="caution">
    <text evidence="4">The sequence shown here is derived from an EMBL/GenBank/DDBJ whole genome shotgun (WGS) entry which is preliminary data.</text>
</comment>
<name>A0A9P9ANL6_9HYPO</name>
<dbReference type="SUPFAM" id="SSF52540">
    <property type="entry name" value="P-loop containing nucleoside triphosphate hydrolases"/>
    <property type="match status" value="1"/>
</dbReference>
<dbReference type="PANTHER" id="PTHR10039">
    <property type="entry name" value="AMELOGENIN"/>
    <property type="match status" value="1"/>
</dbReference>
<dbReference type="Proteomes" id="UP000777438">
    <property type="component" value="Unassembled WGS sequence"/>
</dbReference>
<keyword evidence="1" id="KW-0677">Repeat</keyword>
<feature type="domain" description="NACHT" evidence="3">
    <location>
        <begin position="226"/>
        <end position="366"/>
    </location>
</feature>
<dbReference type="SUPFAM" id="SSF48403">
    <property type="entry name" value="Ankyrin repeat"/>
    <property type="match status" value="1"/>
</dbReference>
<feature type="repeat" description="ANK" evidence="2">
    <location>
        <begin position="754"/>
        <end position="786"/>
    </location>
</feature>
<evidence type="ECO:0000313" key="4">
    <source>
        <dbReference type="EMBL" id="KAH6881083.1"/>
    </source>
</evidence>
<dbReference type="AlphaFoldDB" id="A0A9P9ANL6"/>
<dbReference type="InterPro" id="IPR027417">
    <property type="entry name" value="P-loop_NTPase"/>
</dbReference>
<feature type="repeat" description="ANK" evidence="2">
    <location>
        <begin position="721"/>
        <end position="753"/>
    </location>
</feature>
<evidence type="ECO:0000256" key="1">
    <source>
        <dbReference type="ARBA" id="ARBA00022737"/>
    </source>
</evidence>
<dbReference type="Gene3D" id="1.20.120.1020">
    <property type="entry name" value="Prion-inhibition and propagation, HeLo domain"/>
    <property type="match status" value="1"/>
</dbReference>
<evidence type="ECO:0000259" key="3">
    <source>
        <dbReference type="PROSITE" id="PS50837"/>
    </source>
</evidence>
<protein>
    <recommendedName>
        <fullName evidence="3">NACHT domain-containing protein</fullName>
    </recommendedName>
</protein>
<dbReference type="PROSITE" id="PS50297">
    <property type="entry name" value="ANK_REP_REGION"/>
    <property type="match status" value="1"/>
</dbReference>
<dbReference type="PROSITE" id="PS50088">
    <property type="entry name" value="ANK_REPEAT"/>
    <property type="match status" value="2"/>
</dbReference>